<dbReference type="AlphaFoldDB" id="A0A9W7FTK2"/>
<evidence type="ECO:0000313" key="4">
    <source>
        <dbReference type="Proteomes" id="UP001165122"/>
    </source>
</evidence>
<reference evidence="4" key="1">
    <citation type="journal article" date="2023" name="Commun. Biol.">
        <title>Genome analysis of Parmales, the sister group of diatoms, reveals the evolutionary specialization of diatoms from phago-mixotrophs to photoautotrophs.</title>
        <authorList>
            <person name="Ban H."/>
            <person name="Sato S."/>
            <person name="Yoshikawa S."/>
            <person name="Yamada K."/>
            <person name="Nakamura Y."/>
            <person name="Ichinomiya M."/>
            <person name="Sato N."/>
            <person name="Blanc-Mathieu R."/>
            <person name="Endo H."/>
            <person name="Kuwata A."/>
            <person name="Ogata H."/>
        </authorList>
    </citation>
    <scope>NUCLEOTIDE SEQUENCE [LARGE SCALE GENOMIC DNA]</scope>
    <source>
        <strain evidence="4">NIES 3700</strain>
    </source>
</reference>
<feature type="transmembrane region" description="Helical" evidence="2">
    <location>
        <begin position="426"/>
        <end position="448"/>
    </location>
</feature>
<comment type="caution">
    <text evidence="3">The sequence shown here is derived from an EMBL/GenBank/DDBJ whole genome shotgun (WGS) entry which is preliminary data.</text>
</comment>
<name>A0A9W7FTK2_9STRA</name>
<proteinExistence type="predicted"/>
<keyword evidence="2" id="KW-0472">Membrane</keyword>
<dbReference type="EMBL" id="BRXW01000307">
    <property type="protein sequence ID" value="GMI17806.1"/>
    <property type="molecule type" value="Genomic_DNA"/>
</dbReference>
<sequence>MFHRDVMPSPSDDNEDPPQREGKERADVETGPPAPNPGPVENINPTSSGAPMNINNPASPLAVYKPPSASSPMKSSKNNLGSVGRRLSDRFNILAKKLSILLHIANVALFMGAALSLVDVVCDIIMIREFAGSNQPKSAIATAITVALSLISQLFIVLIQNSKLSKRKILREIMFVLLCVKPGVDVYRVMRKEKRVKNQSFTPHIEMIATRIFELCFESVPGTFIQAMALINGHRSVMATISLISSVLITGFISSAISVEKDISAENRRINPNFYGYIPIYSIRRALASCFTILIMATCQLTSKVFALSLCTTVNQTTTLIYLLTEICVCFAIKIFRQDFIYWIPLDNMTATLLGACLMRLVMKTLNDFTGLLMTRHPYELGGAYWSFTLFTTPLVCLFFGWYYLDYVKDESVQEMLSYTFSSREVYGTILTIIAIQSLSYLVFLNVIDQSYRSSFSSFTTAKQYAKKTFNDAEDLGTKIEVLQNHPSIYYSFKDEIEAWLHDNLPTWIEEKPDWFDDAVMATIPDDLVKSPELLKQIRGGEVVLLQRRRSTMAVRRISQAPP</sequence>
<feature type="compositionally biased region" description="Low complexity" evidence="1">
    <location>
        <begin position="65"/>
        <end position="77"/>
    </location>
</feature>
<feature type="transmembrane region" description="Helical" evidence="2">
    <location>
        <begin position="139"/>
        <end position="159"/>
    </location>
</feature>
<protein>
    <submittedName>
        <fullName evidence="3">Uncharacterized protein</fullName>
    </submittedName>
</protein>
<dbReference type="OrthoDB" id="10671047at2759"/>
<feature type="compositionally biased region" description="Basic and acidic residues" evidence="1">
    <location>
        <begin position="17"/>
        <end position="28"/>
    </location>
</feature>
<feature type="transmembrane region" description="Helical" evidence="2">
    <location>
        <begin position="237"/>
        <end position="259"/>
    </location>
</feature>
<dbReference type="Proteomes" id="UP001165122">
    <property type="component" value="Unassembled WGS sequence"/>
</dbReference>
<feature type="transmembrane region" description="Helical" evidence="2">
    <location>
        <begin position="343"/>
        <end position="363"/>
    </location>
</feature>
<feature type="transmembrane region" description="Helical" evidence="2">
    <location>
        <begin position="100"/>
        <end position="127"/>
    </location>
</feature>
<feature type="region of interest" description="Disordered" evidence="1">
    <location>
        <begin position="1"/>
        <end position="81"/>
    </location>
</feature>
<evidence type="ECO:0000256" key="1">
    <source>
        <dbReference type="SAM" id="MobiDB-lite"/>
    </source>
</evidence>
<evidence type="ECO:0000313" key="3">
    <source>
        <dbReference type="EMBL" id="GMI17806.1"/>
    </source>
</evidence>
<keyword evidence="2" id="KW-1133">Transmembrane helix</keyword>
<keyword evidence="2" id="KW-0812">Transmembrane</keyword>
<keyword evidence="4" id="KW-1185">Reference proteome</keyword>
<accession>A0A9W7FTK2</accession>
<organism evidence="3 4">
    <name type="scientific">Triparma laevis f. longispina</name>
    <dbReference type="NCBI Taxonomy" id="1714387"/>
    <lineage>
        <taxon>Eukaryota</taxon>
        <taxon>Sar</taxon>
        <taxon>Stramenopiles</taxon>
        <taxon>Ochrophyta</taxon>
        <taxon>Bolidophyceae</taxon>
        <taxon>Parmales</taxon>
        <taxon>Triparmaceae</taxon>
        <taxon>Triparma</taxon>
    </lineage>
</organism>
<feature type="transmembrane region" description="Helical" evidence="2">
    <location>
        <begin position="383"/>
        <end position="405"/>
    </location>
</feature>
<feature type="compositionally biased region" description="Polar residues" evidence="1">
    <location>
        <begin position="43"/>
        <end position="58"/>
    </location>
</feature>
<gene>
    <name evidence="3" type="ORF">TrLO_g1770</name>
</gene>
<evidence type="ECO:0000256" key="2">
    <source>
        <dbReference type="SAM" id="Phobius"/>
    </source>
</evidence>